<evidence type="ECO:0000313" key="2">
    <source>
        <dbReference type="EMBL" id="MFC0270808.1"/>
    </source>
</evidence>
<feature type="compositionally biased region" description="Basic and acidic residues" evidence="1">
    <location>
        <begin position="1"/>
        <end position="18"/>
    </location>
</feature>
<evidence type="ECO:0000313" key="3">
    <source>
        <dbReference type="Proteomes" id="UP001589854"/>
    </source>
</evidence>
<feature type="compositionally biased region" description="Basic and acidic residues" evidence="1">
    <location>
        <begin position="42"/>
        <end position="51"/>
    </location>
</feature>
<evidence type="ECO:0000256" key="1">
    <source>
        <dbReference type="SAM" id="MobiDB-lite"/>
    </source>
</evidence>
<feature type="region of interest" description="Disordered" evidence="1">
    <location>
        <begin position="1"/>
        <end position="51"/>
    </location>
</feature>
<comment type="caution">
    <text evidence="2">The sequence shown here is derived from an EMBL/GenBank/DDBJ whole genome shotgun (WGS) entry which is preliminary data.</text>
</comment>
<organism evidence="2 3">
    <name type="scientific">Metabacillus herbersteinensis</name>
    <dbReference type="NCBI Taxonomy" id="283816"/>
    <lineage>
        <taxon>Bacteria</taxon>
        <taxon>Bacillati</taxon>
        <taxon>Bacillota</taxon>
        <taxon>Bacilli</taxon>
        <taxon>Bacillales</taxon>
        <taxon>Bacillaceae</taxon>
        <taxon>Metabacillus</taxon>
    </lineage>
</organism>
<dbReference type="RefSeq" id="WP_378931209.1">
    <property type="nucleotide sequence ID" value="NZ_JBHLVO010000003.1"/>
</dbReference>
<proteinExistence type="predicted"/>
<reference evidence="2 3" key="1">
    <citation type="submission" date="2024-09" db="EMBL/GenBank/DDBJ databases">
        <authorList>
            <person name="Sun Q."/>
            <person name="Mori K."/>
        </authorList>
    </citation>
    <scope>NUCLEOTIDE SEQUENCE [LARGE SCALE GENOMIC DNA]</scope>
    <source>
        <strain evidence="2 3">CCM 7228</strain>
    </source>
</reference>
<dbReference type="EMBL" id="JBHLVO010000003">
    <property type="protein sequence ID" value="MFC0270808.1"/>
    <property type="molecule type" value="Genomic_DNA"/>
</dbReference>
<protein>
    <recommendedName>
        <fullName evidence="4">Small, acid-soluble spore protein Tlp</fullName>
    </recommendedName>
</protein>
<name>A0ABV6GBE4_9BACI</name>
<sequence length="51" mass="5919">MIENNSKDIRQIVQKAKDEDDQAKNATDIVNHAISEMNPQRSQEDKSQNHR</sequence>
<evidence type="ECO:0008006" key="4">
    <source>
        <dbReference type="Google" id="ProtNLM"/>
    </source>
</evidence>
<accession>A0ABV6GBE4</accession>
<gene>
    <name evidence="2" type="ORF">ACFFIX_04990</name>
</gene>
<dbReference type="Proteomes" id="UP001589854">
    <property type="component" value="Unassembled WGS sequence"/>
</dbReference>
<keyword evidence="3" id="KW-1185">Reference proteome</keyword>